<sequence>MAVVSSPALNPRETQLRDWLFDQAERYGHAVVTVPEDAEGAQYAFSVGAWRRFGVAEAVVIGLPPEMAEVLIRAYVSRASQGERFVPGKLYHDFFDGVPVTFERVFKGFYPEFLGSAFLLYGKGDFAAVQIILPTADGHWPWQPGAPEGFADWQLVLTESGGPESWVPGHNGP</sequence>
<keyword evidence="2" id="KW-1185">Reference proteome</keyword>
<organism evidence="1 2">
    <name type="scientific">Saccharothrix australiensis</name>
    <dbReference type="NCBI Taxonomy" id="2072"/>
    <lineage>
        <taxon>Bacteria</taxon>
        <taxon>Bacillati</taxon>
        <taxon>Actinomycetota</taxon>
        <taxon>Actinomycetes</taxon>
        <taxon>Pseudonocardiales</taxon>
        <taxon>Pseudonocardiaceae</taxon>
        <taxon>Saccharothrix</taxon>
    </lineage>
</organism>
<gene>
    <name evidence="1" type="ORF">C8E97_4690</name>
</gene>
<protein>
    <submittedName>
        <fullName evidence="1">Uncharacterized protein DUF4262</fullName>
    </submittedName>
</protein>
<dbReference type="Proteomes" id="UP000282084">
    <property type="component" value="Unassembled WGS sequence"/>
</dbReference>
<comment type="caution">
    <text evidence="1">The sequence shown here is derived from an EMBL/GenBank/DDBJ whole genome shotgun (WGS) entry which is preliminary data.</text>
</comment>
<dbReference type="Pfam" id="PF14081">
    <property type="entry name" value="DUF4262"/>
    <property type="match status" value="1"/>
</dbReference>
<dbReference type="RefSeq" id="WP_121007634.1">
    <property type="nucleotide sequence ID" value="NZ_RBXO01000001.1"/>
</dbReference>
<dbReference type="EMBL" id="RBXO01000001">
    <property type="protein sequence ID" value="RKT56002.1"/>
    <property type="molecule type" value="Genomic_DNA"/>
</dbReference>
<evidence type="ECO:0000313" key="1">
    <source>
        <dbReference type="EMBL" id="RKT56002.1"/>
    </source>
</evidence>
<proteinExistence type="predicted"/>
<dbReference type="AlphaFoldDB" id="A0A495W2X3"/>
<dbReference type="InterPro" id="IPR025358">
    <property type="entry name" value="DUF4262"/>
</dbReference>
<name>A0A495W2X3_9PSEU</name>
<dbReference type="OrthoDB" id="511192at2"/>
<evidence type="ECO:0000313" key="2">
    <source>
        <dbReference type="Proteomes" id="UP000282084"/>
    </source>
</evidence>
<accession>A0A495W2X3</accession>
<reference evidence="1 2" key="1">
    <citation type="submission" date="2018-10" db="EMBL/GenBank/DDBJ databases">
        <title>Sequencing the genomes of 1000 actinobacteria strains.</title>
        <authorList>
            <person name="Klenk H.-P."/>
        </authorList>
    </citation>
    <scope>NUCLEOTIDE SEQUENCE [LARGE SCALE GENOMIC DNA]</scope>
    <source>
        <strain evidence="1 2">DSM 43800</strain>
    </source>
</reference>